<feature type="transmembrane region" description="Helical" evidence="1">
    <location>
        <begin position="390"/>
        <end position="408"/>
    </location>
</feature>
<dbReference type="InterPro" id="IPR052728">
    <property type="entry name" value="O2_lipid_transport_reg"/>
</dbReference>
<feature type="transmembrane region" description="Helical" evidence="1">
    <location>
        <begin position="415"/>
        <end position="443"/>
    </location>
</feature>
<accession>A0A914ZNK9</accession>
<keyword evidence="1" id="KW-0812">Transmembrane</keyword>
<feature type="transmembrane region" description="Helical" evidence="1">
    <location>
        <begin position="129"/>
        <end position="157"/>
    </location>
</feature>
<dbReference type="Proteomes" id="UP000887569">
    <property type="component" value="Unplaced"/>
</dbReference>
<feature type="transmembrane region" description="Helical" evidence="1">
    <location>
        <begin position="235"/>
        <end position="256"/>
    </location>
</feature>
<feature type="transmembrane region" description="Helical" evidence="1">
    <location>
        <begin position="39"/>
        <end position="58"/>
    </location>
</feature>
<dbReference type="Pfam" id="PF01757">
    <property type="entry name" value="Acyl_transf_3"/>
    <property type="match status" value="1"/>
</dbReference>
<feature type="transmembrane region" description="Helical" evidence="1">
    <location>
        <begin position="177"/>
        <end position="200"/>
    </location>
</feature>
<organism evidence="3 4">
    <name type="scientific">Parascaris univalens</name>
    <name type="common">Nematode worm</name>
    <dbReference type="NCBI Taxonomy" id="6257"/>
    <lineage>
        <taxon>Eukaryota</taxon>
        <taxon>Metazoa</taxon>
        <taxon>Ecdysozoa</taxon>
        <taxon>Nematoda</taxon>
        <taxon>Chromadorea</taxon>
        <taxon>Rhabditida</taxon>
        <taxon>Spirurina</taxon>
        <taxon>Ascaridomorpha</taxon>
        <taxon>Ascaridoidea</taxon>
        <taxon>Ascarididae</taxon>
        <taxon>Parascaris</taxon>
    </lineage>
</organism>
<feature type="transmembrane region" description="Helical" evidence="1">
    <location>
        <begin position="207"/>
        <end position="223"/>
    </location>
</feature>
<feature type="transmembrane region" description="Helical" evidence="1">
    <location>
        <begin position="352"/>
        <end position="370"/>
    </location>
</feature>
<evidence type="ECO:0000259" key="2">
    <source>
        <dbReference type="Pfam" id="PF01757"/>
    </source>
</evidence>
<keyword evidence="1" id="KW-0472">Membrane</keyword>
<feature type="transmembrane region" description="Helical" evidence="1">
    <location>
        <begin position="263"/>
        <end position="281"/>
    </location>
</feature>
<keyword evidence="3" id="KW-1185">Reference proteome</keyword>
<evidence type="ECO:0000256" key="1">
    <source>
        <dbReference type="SAM" id="Phobius"/>
    </source>
</evidence>
<keyword evidence="1" id="KW-1133">Transmembrane helix</keyword>
<dbReference type="WBParaSite" id="PgB06_g113_t04">
    <property type="protein sequence ID" value="PgB06_g113_t04"/>
    <property type="gene ID" value="PgB06_g113"/>
</dbReference>
<sequence length="493" mass="55428">MKKIGVLPMSDNIEGLILGGVSHNTTADNILNSLLPDTLTAAGTPLLAWALLVFYGTFSRRSVLQPLSLRKSLAELTSARNAQLDVLDVIRVIAILWVMINHTGSEGRIDVLERLPSAHIFKSSIHEHAVFGALMGNSALGVEIFLVLSGLLAAISWFRRMDEPFWSHYFAFLTKRWLRLFPSIAIFIYIAAGPITRILLPRYHTTMISACGFTGIAAHLLFVGNWQETPICMGYLWYLGLDMQLYVVAPFLLHMLCKCPRKAFASALLLSGVSAVIRGLYCTFYNVCNKSDVDIPFIFYPDQDPSTIKHVYAGLWEMYARPYTKCGPFLFGILLGYYIFNNSTNISTMKSKLMFCCSLMVAISTIYGILPEYWNPYQGNTPYNTLYTALFRTIFAAATSFIIAALVLRKERVDVLVVWSVLARLTFSAYLLHMPVIYLFNYVEFLQTATTPYELLAVMPFVVAASFFAAFIFHIFFESPIGRISAVIFKSIF</sequence>
<dbReference type="InterPro" id="IPR002656">
    <property type="entry name" value="Acyl_transf_3_dom"/>
</dbReference>
<feature type="domain" description="Acyltransferase 3" evidence="2">
    <location>
        <begin position="87"/>
        <end position="469"/>
    </location>
</feature>
<evidence type="ECO:0000313" key="5">
    <source>
        <dbReference type="WBParaSite" id="PgB06_g113_t03"/>
    </source>
</evidence>
<dbReference type="AlphaFoldDB" id="A0A914ZNK9"/>
<evidence type="ECO:0000313" key="4">
    <source>
        <dbReference type="WBParaSite" id="PgB06_g113_t01"/>
    </source>
</evidence>
<name>A0A914ZNK9_PARUN</name>
<feature type="transmembrane region" description="Helical" evidence="1">
    <location>
        <begin position="322"/>
        <end position="340"/>
    </location>
</feature>
<reference evidence="4 5" key="1">
    <citation type="submission" date="2022-11" db="UniProtKB">
        <authorList>
            <consortium name="WormBaseParasite"/>
        </authorList>
    </citation>
    <scope>IDENTIFICATION</scope>
</reference>
<dbReference type="WBParaSite" id="PgB06_g113_t05">
    <property type="protein sequence ID" value="PgB06_g113_t05"/>
    <property type="gene ID" value="PgB06_g113"/>
</dbReference>
<dbReference type="WBParaSite" id="PgB06_g113_t03">
    <property type="protein sequence ID" value="PgB06_g113_t03"/>
    <property type="gene ID" value="PgB06_g113"/>
</dbReference>
<dbReference type="PANTHER" id="PTHR11161:SF12">
    <property type="entry name" value="ACYLTRANSFERASE 3 DOMAIN-CONTAINING PROTEIN-RELATED"/>
    <property type="match status" value="1"/>
</dbReference>
<evidence type="ECO:0000313" key="3">
    <source>
        <dbReference type="Proteomes" id="UP000887569"/>
    </source>
</evidence>
<dbReference type="WBParaSite" id="PgB06_g113_t07">
    <property type="protein sequence ID" value="PgB06_g113_t07"/>
    <property type="gene ID" value="PgB06_g113"/>
</dbReference>
<protein>
    <submittedName>
        <fullName evidence="4 5">Ubiquitin-like protease family profile domain-containing protein</fullName>
    </submittedName>
</protein>
<proteinExistence type="predicted"/>
<dbReference type="PANTHER" id="PTHR11161">
    <property type="entry name" value="O-ACYLTRANSFERASE"/>
    <property type="match status" value="1"/>
</dbReference>
<feature type="transmembrane region" description="Helical" evidence="1">
    <location>
        <begin position="455"/>
        <end position="477"/>
    </location>
</feature>
<dbReference type="WBParaSite" id="PgB06_g113_t01">
    <property type="protein sequence ID" value="PgB06_g113_t01"/>
    <property type="gene ID" value="PgB06_g113"/>
</dbReference>
<dbReference type="GO" id="GO:0016747">
    <property type="term" value="F:acyltransferase activity, transferring groups other than amino-acyl groups"/>
    <property type="evidence" value="ECO:0007669"/>
    <property type="project" value="InterPro"/>
</dbReference>